<protein>
    <submittedName>
        <fullName evidence="1">Uncharacterized protein</fullName>
    </submittedName>
</protein>
<evidence type="ECO:0000313" key="1">
    <source>
        <dbReference type="EMBL" id="NRS93958.1"/>
    </source>
</evidence>
<dbReference type="RefSeq" id="WP_173780495.1">
    <property type="nucleotide sequence ID" value="NZ_JABSNO010000034.1"/>
</dbReference>
<dbReference type="EMBL" id="JABSNO010000034">
    <property type="protein sequence ID" value="NRS93958.1"/>
    <property type="molecule type" value="Genomic_DNA"/>
</dbReference>
<reference evidence="1" key="1">
    <citation type="submission" date="2020-05" db="EMBL/GenBank/DDBJ databases">
        <title>Genomic Encyclopedia of Type Strains, Phase IV (KMG-V): Genome sequencing to study the core and pangenomes of soil and plant-associated prokaryotes.</title>
        <authorList>
            <person name="Whitman W."/>
        </authorList>
    </citation>
    <scope>NUCLEOTIDE SEQUENCE</scope>
    <source>
        <strain evidence="1">16F</strain>
    </source>
</reference>
<dbReference type="AlphaFoldDB" id="A0A8J8G9I2"/>
<dbReference type="Proteomes" id="UP000610746">
    <property type="component" value="Unassembled WGS sequence"/>
</dbReference>
<dbReference type="Gene3D" id="2.60.120.260">
    <property type="entry name" value="Galactose-binding domain-like"/>
    <property type="match status" value="2"/>
</dbReference>
<organism evidence="1 2">
    <name type="scientific">Frigoriflavimonas asaccharolytica</name>
    <dbReference type="NCBI Taxonomy" id="2735899"/>
    <lineage>
        <taxon>Bacteria</taxon>
        <taxon>Pseudomonadati</taxon>
        <taxon>Bacteroidota</taxon>
        <taxon>Flavobacteriia</taxon>
        <taxon>Flavobacteriales</taxon>
        <taxon>Weeksellaceae</taxon>
        <taxon>Frigoriflavimonas</taxon>
    </lineage>
</organism>
<comment type="caution">
    <text evidence="1">The sequence shown here is derived from an EMBL/GenBank/DDBJ whole genome shotgun (WGS) entry which is preliminary data.</text>
</comment>
<keyword evidence="2" id="KW-1185">Reference proteome</keyword>
<gene>
    <name evidence="1" type="ORF">HNQ03_003050</name>
</gene>
<name>A0A8J8G9I2_9FLAO</name>
<evidence type="ECO:0000313" key="2">
    <source>
        <dbReference type="Proteomes" id="UP000610746"/>
    </source>
</evidence>
<accession>A0A8J8G9I2</accession>
<dbReference type="SUPFAM" id="SSF49785">
    <property type="entry name" value="Galactose-binding domain-like"/>
    <property type="match status" value="2"/>
</dbReference>
<proteinExistence type="predicted"/>
<sequence length="931" mass="98101">MIKNLLSSKSYFVLLWLLLLGGVMQANTIKEKIVGTQVSQYSLPSFGNENSSNTTSDGCTTVSGDVNCVISDFNCGSSYNYANNLVGGWDGYYAKFYDIGDYVTLKLEHTLSPGQILKIKWKQRDYNSSYYQSDSKMSISLSETGSSYNFLSNYTTSNTNAVFTTVTVDQPTRYIKIQNFNSISNPHLDFLVDGITYSNTTCPTTPIATCAGNLLSNPSFEDGFTGYTPWSSTTANIQSDWVNSGNKAVVLSSGGGFARYITDNLTIGSTYTFKAYAKIHGTIDAKYILKAKDSAGNVIGNESISIAKNSGYNLYTLSIVIPAGTTTLALVAQRDNDHGNVFLDDWCLTYQPPSSNPVVSCPGNLMANSSFENDFTGWAQWTPGSSAIQSTWVNSGAKAAKLTGTGGVAQSFHNLTPGQVYTLKAYGKIHGNVSSSIGLKVWNSDYTSVLDQQYSVIANNSGYNLYTVTLTIPAGGAHLEAFAWRNDSSSNTGTVFVDDFCLTKVNATITIVANNDTFSIPMGTTNTTSVLTNDTLNGNVATLTNVNITQVSTTNLGVTLDPATGLTSVAAGTPAGTYTINYKICDKTSTATCNNATVTVTVPSLSIDAVTETFPAINGTSGGTTATSVLLNDTLGTQAATLTNVNLTAITVPTGLTLNASGTITVAPNTPAGNYNVTYKICDKVNPANCDTVTSTVPVTAPAIVAVDDVYTILPGDTGIPNVLANDKLNGSSATLGNVNITQLSTTNSGVTLNPATGLISVATGTPAGIYTVNYRICDKVNPANCTTANAVVTVENSTEPDMTVKVSASAATYSAFNDIDTFYKVSNIGNGRATGRVTLTVMITAEAGDISFTLPQGWRLETQVGMVLTFVTNKSFAPSANDTIVVNYTSYGGFNANNAAVFNAIVSPGSGGETNTTNNAANEVIQRINN</sequence>
<dbReference type="InterPro" id="IPR008979">
    <property type="entry name" value="Galactose-bd-like_sf"/>
</dbReference>